<dbReference type="EMBL" id="CP144699">
    <property type="protein sequence ID" value="WVZ18874.1"/>
    <property type="molecule type" value="Genomic_DNA"/>
</dbReference>
<dbReference type="AlphaFoldDB" id="A0AAQ3S7T5"/>
<protein>
    <submittedName>
        <fullName evidence="1">Uncharacterized protein</fullName>
    </submittedName>
</protein>
<gene>
    <name evidence="1" type="ORF">V8G54_006196</name>
</gene>
<organism evidence="1 2">
    <name type="scientific">Vigna mungo</name>
    <name type="common">Black gram</name>
    <name type="synonym">Phaseolus mungo</name>
    <dbReference type="NCBI Taxonomy" id="3915"/>
    <lineage>
        <taxon>Eukaryota</taxon>
        <taxon>Viridiplantae</taxon>
        <taxon>Streptophyta</taxon>
        <taxon>Embryophyta</taxon>
        <taxon>Tracheophyta</taxon>
        <taxon>Spermatophyta</taxon>
        <taxon>Magnoliopsida</taxon>
        <taxon>eudicotyledons</taxon>
        <taxon>Gunneridae</taxon>
        <taxon>Pentapetalae</taxon>
        <taxon>rosids</taxon>
        <taxon>fabids</taxon>
        <taxon>Fabales</taxon>
        <taxon>Fabaceae</taxon>
        <taxon>Papilionoideae</taxon>
        <taxon>50 kb inversion clade</taxon>
        <taxon>NPAAA clade</taxon>
        <taxon>indigoferoid/millettioid clade</taxon>
        <taxon>Phaseoleae</taxon>
        <taxon>Vigna</taxon>
    </lineage>
</organism>
<name>A0AAQ3S7T5_VIGMU</name>
<dbReference type="Proteomes" id="UP001374535">
    <property type="component" value="Chromosome 2"/>
</dbReference>
<keyword evidence="2" id="KW-1185">Reference proteome</keyword>
<evidence type="ECO:0000313" key="2">
    <source>
        <dbReference type="Proteomes" id="UP001374535"/>
    </source>
</evidence>
<sequence length="127" mass="14380">MVMPFMEGRGGPLICCDSLMSLNEVEPTIEGASSSIAHFCIINSYISSALFITLSFSTINLQNFYLHIRKVHVVLVKKAYKFLEVLFCGVIVTTVWPNSLHCLSNFLHQSLSFCYNNFSACKWIQFL</sequence>
<reference evidence="1 2" key="1">
    <citation type="journal article" date="2023" name="Life. Sci Alliance">
        <title>Evolutionary insights into 3D genome organization and epigenetic landscape of Vigna mungo.</title>
        <authorList>
            <person name="Junaid A."/>
            <person name="Singh B."/>
            <person name="Bhatia S."/>
        </authorList>
    </citation>
    <scope>NUCLEOTIDE SEQUENCE [LARGE SCALE GENOMIC DNA]</scope>
    <source>
        <strain evidence="1">Urdbean</strain>
    </source>
</reference>
<proteinExistence type="predicted"/>
<evidence type="ECO:0000313" key="1">
    <source>
        <dbReference type="EMBL" id="WVZ18874.1"/>
    </source>
</evidence>
<accession>A0AAQ3S7T5</accession>